<evidence type="ECO:0000256" key="2">
    <source>
        <dbReference type="ARBA" id="ARBA00022692"/>
    </source>
</evidence>
<evidence type="ECO:0000256" key="4">
    <source>
        <dbReference type="ARBA" id="ARBA00023136"/>
    </source>
</evidence>
<dbReference type="PANTHER" id="PTHR12859">
    <property type="entry name" value="PRA1 PROTEIN"/>
    <property type="match status" value="1"/>
</dbReference>
<dbReference type="PANTHER" id="PTHR12859:SF0">
    <property type="entry name" value="PRA1 FAMILY PROTEIN"/>
    <property type="match status" value="1"/>
</dbReference>
<dbReference type="InterPro" id="IPR004895">
    <property type="entry name" value="Prenylated_rab_accept_PRA1"/>
</dbReference>
<gene>
    <name evidence="6" type="ORF">AMK59_7072</name>
</gene>
<comment type="subcellular location">
    <subcellularLocation>
        <location evidence="1 5">Membrane</location>
        <topology evidence="1 5">Multi-pass membrane protein</topology>
    </subcellularLocation>
</comment>
<dbReference type="GO" id="GO:0016020">
    <property type="term" value="C:membrane"/>
    <property type="evidence" value="ECO:0007669"/>
    <property type="project" value="UniProtKB-SubCell"/>
</dbReference>
<dbReference type="EMBL" id="LJIG01022447">
    <property type="protein sequence ID" value="KRT80560.1"/>
    <property type="molecule type" value="Genomic_DNA"/>
</dbReference>
<keyword evidence="7" id="KW-1185">Reference proteome</keyword>
<dbReference type="Proteomes" id="UP000051574">
    <property type="component" value="Unassembled WGS sequence"/>
</dbReference>
<comment type="similarity">
    <text evidence="5">Belongs to the PRA1 family.</text>
</comment>
<dbReference type="Pfam" id="PF03208">
    <property type="entry name" value="PRA1"/>
    <property type="match status" value="1"/>
</dbReference>
<comment type="caution">
    <text evidence="6">The sequence shown here is derived from an EMBL/GenBank/DDBJ whole genome shotgun (WGS) entry which is preliminary data.</text>
</comment>
<reference evidence="6 7" key="1">
    <citation type="submission" date="2015-09" db="EMBL/GenBank/DDBJ databases">
        <title>Draft genome of the scarab beetle Oryctes borbonicus.</title>
        <authorList>
            <person name="Meyer J.M."/>
            <person name="Markov G.V."/>
            <person name="Baskaran P."/>
            <person name="Herrmann M."/>
            <person name="Sommer R.J."/>
            <person name="Roedelsperger C."/>
        </authorList>
    </citation>
    <scope>NUCLEOTIDE SEQUENCE [LARGE SCALE GENOMIC DNA]</scope>
    <source>
        <strain evidence="6">OB123</strain>
        <tissue evidence="6">Whole animal</tissue>
    </source>
</reference>
<feature type="transmembrane region" description="Helical" evidence="5">
    <location>
        <begin position="47"/>
        <end position="68"/>
    </location>
</feature>
<keyword evidence="3 5" id="KW-1133">Transmembrane helix</keyword>
<feature type="transmembrane region" description="Helical" evidence="5">
    <location>
        <begin position="74"/>
        <end position="91"/>
    </location>
</feature>
<keyword evidence="2 5" id="KW-0812">Transmembrane</keyword>
<evidence type="ECO:0000313" key="7">
    <source>
        <dbReference type="Proteomes" id="UP000051574"/>
    </source>
</evidence>
<protein>
    <recommendedName>
        <fullName evidence="5">PRA1 family protein</fullName>
    </recommendedName>
</protein>
<dbReference type="AlphaFoldDB" id="A0A0T6AZC9"/>
<feature type="transmembrane region" description="Helical" evidence="5">
    <location>
        <begin position="103"/>
        <end position="120"/>
    </location>
</feature>
<proteinExistence type="inferred from homology"/>
<evidence type="ECO:0000256" key="1">
    <source>
        <dbReference type="ARBA" id="ARBA00004141"/>
    </source>
</evidence>
<keyword evidence="4 5" id="KW-0472">Membrane</keyword>
<evidence type="ECO:0000313" key="6">
    <source>
        <dbReference type="EMBL" id="KRT80560.1"/>
    </source>
</evidence>
<sequence length="183" mass="21159">MFKESKTGDMEFAPLRTLDDFILESARFQLPNFKDLDKWGNRVTNNLLYYQTNYFLMALLFFAIIGVIHPIKMIYGICVSSVLLLIFWYVTNESLTASQFKKKHPIVSIILVFAGIYLVMNMLDSLLVFFLGILLPFSATFLHSSLRLRNIKNKLVNQAENYNLKQTPMGVFLKGLDLKPELF</sequence>
<dbReference type="OrthoDB" id="18213at2759"/>
<feature type="transmembrane region" description="Helical" evidence="5">
    <location>
        <begin position="126"/>
        <end position="146"/>
    </location>
</feature>
<organism evidence="6 7">
    <name type="scientific">Oryctes borbonicus</name>
    <dbReference type="NCBI Taxonomy" id="1629725"/>
    <lineage>
        <taxon>Eukaryota</taxon>
        <taxon>Metazoa</taxon>
        <taxon>Ecdysozoa</taxon>
        <taxon>Arthropoda</taxon>
        <taxon>Hexapoda</taxon>
        <taxon>Insecta</taxon>
        <taxon>Pterygota</taxon>
        <taxon>Neoptera</taxon>
        <taxon>Endopterygota</taxon>
        <taxon>Coleoptera</taxon>
        <taxon>Polyphaga</taxon>
        <taxon>Scarabaeiformia</taxon>
        <taxon>Scarabaeidae</taxon>
        <taxon>Dynastinae</taxon>
        <taxon>Oryctes</taxon>
    </lineage>
</organism>
<accession>A0A0T6AZC9</accession>
<evidence type="ECO:0000256" key="3">
    <source>
        <dbReference type="ARBA" id="ARBA00022989"/>
    </source>
</evidence>
<name>A0A0T6AZC9_9SCAR</name>
<evidence type="ECO:0000256" key="5">
    <source>
        <dbReference type="RuleBase" id="RU363107"/>
    </source>
</evidence>